<reference evidence="3 4" key="1">
    <citation type="submission" date="2024-01" db="EMBL/GenBank/DDBJ databases">
        <authorList>
            <consortium name="Genoscope - CEA"/>
            <person name="William W."/>
        </authorList>
    </citation>
    <scope>NUCLEOTIDE SEQUENCE [LARGE SCALE GENOMIC DNA]</scope>
    <source>
        <strain evidence="3 4">29B2s-10</strain>
    </source>
</reference>
<evidence type="ECO:0000313" key="3">
    <source>
        <dbReference type="EMBL" id="CAK7918509.1"/>
    </source>
</evidence>
<dbReference type="PANTHER" id="PTHR13357:SF1">
    <property type="entry name" value="NCK-INTERACTING PROTEIN WITH SH3 DOMAIN"/>
    <property type="match status" value="1"/>
</dbReference>
<dbReference type="PANTHER" id="PTHR13357">
    <property type="entry name" value="SH3 ADAPTER PROTEIN SPIN90 NCK INTERACTING PROTEIN WITH SH3 DOMAIN"/>
    <property type="match status" value="1"/>
</dbReference>
<evidence type="ECO:0000256" key="1">
    <source>
        <dbReference type="SAM" id="MobiDB-lite"/>
    </source>
</evidence>
<accession>A0ABP0EI49</accession>
<evidence type="ECO:0000313" key="4">
    <source>
        <dbReference type="Proteomes" id="UP001497600"/>
    </source>
</evidence>
<feature type="region of interest" description="Disordered" evidence="1">
    <location>
        <begin position="471"/>
        <end position="534"/>
    </location>
</feature>
<feature type="domain" description="SPIN90/Ldb17 leucine-rich" evidence="2">
    <location>
        <begin position="271"/>
        <end position="424"/>
    </location>
</feature>
<feature type="compositionally biased region" description="Low complexity" evidence="1">
    <location>
        <begin position="508"/>
        <end position="529"/>
    </location>
</feature>
<dbReference type="InterPro" id="IPR030125">
    <property type="entry name" value="SPIN90/Ldb17"/>
</dbReference>
<feature type="region of interest" description="Disordered" evidence="1">
    <location>
        <begin position="1"/>
        <end position="23"/>
    </location>
</feature>
<organism evidence="3 4">
    <name type="scientific">[Candida] anglica</name>
    <dbReference type="NCBI Taxonomy" id="148631"/>
    <lineage>
        <taxon>Eukaryota</taxon>
        <taxon>Fungi</taxon>
        <taxon>Dikarya</taxon>
        <taxon>Ascomycota</taxon>
        <taxon>Saccharomycotina</taxon>
        <taxon>Pichiomycetes</taxon>
        <taxon>Debaryomycetaceae</taxon>
        <taxon>Kurtzmaniella</taxon>
    </lineage>
</organism>
<dbReference type="InterPro" id="IPR018556">
    <property type="entry name" value="SPIN90/Ldb17_LRD"/>
</dbReference>
<dbReference type="EMBL" id="OZ004259">
    <property type="protein sequence ID" value="CAK7918509.1"/>
    <property type="molecule type" value="Genomic_DNA"/>
</dbReference>
<keyword evidence="4" id="KW-1185">Reference proteome</keyword>
<sequence>MTSTAGRSIPDAGGSGGNDGATRGYSNVPITSFPGFPNAKLPQHADSVTFSLNERLQPLLVNSDALECNNNLSCFLKDAVDGLYGISDDPSTPNVPQKNYQMISSFALKLIKSNLFTRNHRLCLGKILGLLAVLTENDIQPSYSSGCLKEFLCIVMLLVVKTASSENSPCNQEQLIEVLRELNFAKIIFEFLSVHIKNFNAATAPYIILKFGCDIVFEYLYRVEILSDNEFKSLAMETSLISTLISDLLKNDNFNNYDLDDDEDWDDENKVIAYEEFKLVLLINEQYLMKSYTMPGLENRVFLGLMNVSDTSGQPNQTSQVSGFINMVICYLNREESQIIKILILKFLYLIFTTSYTTKLFYLNDLKILVDIFIRELNNLDCSEDNGVANENRILTITYLRVMYPLLMFSQLSELESGYKNNEIVNLLGHLIVNSEPRSSDGESSMQKSIQEQEEVITNLAIKCLKLPSLKKTRRTSSSTSPTMKHVRSATVPAPVPGSVPEPSAKRPSPSSLTSSPASSTSSLTTSSSFRKTRPDLYQRGENISQESIGAAFTRVASVRASTRKDFHRNTTTHNLEGSKVTKRNAFMDNNNNIFQSETGLSSLSLDDDQNILNLPKEYLGDIKSQSNISKPTPSPSPSPSPSIGSRLIRKALIKKAPPPPPHAHSPIHHRNLLQHEESKDSPTPPPPPPPRRRR</sequence>
<protein>
    <recommendedName>
        <fullName evidence="2">SPIN90/Ldb17 leucine-rich domain-containing protein</fullName>
    </recommendedName>
</protein>
<evidence type="ECO:0000259" key="2">
    <source>
        <dbReference type="Pfam" id="PF09431"/>
    </source>
</evidence>
<dbReference type="Pfam" id="PF09431">
    <property type="entry name" value="SPIN90_LRD"/>
    <property type="match status" value="1"/>
</dbReference>
<gene>
    <name evidence="3" type="ORF">CAAN4_G13542</name>
</gene>
<proteinExistence type="predicted"/>
<feature type="region of interest" description="Disordered" evidence="1">
    <location>
        <begin position="624"/>
        <end position="695"/>
    </location>
</feature>
<name>A0ABP0EI49_9ASCO</name>
<feature type="compositionally biased region" description="Pro residues" evidence="1">
    <location>
        <begin position="683"/>
        <end position="695"/>
    </location>
</feature>
<dbReference type="Proteomes" id="UP001497600">
    <property type="component" value="Chromosome G"/>
</dbReference>